<organism evidence="1 2">
    <name type="scientific">Xanthomonas vesicatoria ATCC 35937</name>
    <dbReference type="NCBI Taxonomy" id="925775"/>
    <lineage>
        <taxon>Bacteria</taxon>
        <taxon>Pseudomonadati</taxon>
        <taxon>Pseudomonadota</taxon>
        <taxon>Gammaproteobacteria</taxon>
        <taxon>Lysobacterales</taxon>
        <taxon>Lysobacteraceae</taxon>
        <taxon>Xanthomonas</taxon>
    </lineage>
</organism>
<protein>
    <submittedName>
        <fullName evidence="1">Uncharacterized protein</fullName>
    </submittedName>
</protein>
<evidence type="ECO:0000313" key="2">
    <source>
        <dbReference type="Proteomes" id="UP000003299"/>
    </source>
</evidence>
<proteinExistence type="predicted"/>
<gene>
    <name evidence="1" type="ORF">XVE_0853</name>
</gene>
<dbReference type="AlphaFoldDB" id="F0B9U9"/>
<dbReference type="EMBL" id="AEQV01000019">
    <property type="protein sequence ID" value="EGD10798.1"/>
    <property type="molecule type" value="Genomic_DNA"/>
</dbReference>
<comment type="caution">
    <text evidence="1">The sequence shown here is derived from an EMBL/GenBank/DDBJ whole genome shotgun (WGS) entry which is preliminary data.</text>
</comment>
<name>F0B9U9_9XANT</name>
<dbReference type="Proteomes" id="UP000003299">
    <property type="component" value="Unassembled WGS sequence"/>
</dbReference>
<sequence length="48" mass="5081">MTDSQIRTIGPGLSATSAATQGQRLLLYVNDRMPLLGRDATSAGTSMR</sequence>
<evidence type="ECO:0000313" key="1">
    <source>
        <dbReference type="EMBL" id="EGD10798.1"/>
    </source>
</evidence>
<accession>F0B9U9</accession>
<reference evidence="1 2" key="1">
    <citation type="journal article" date="2011" name="BMC Genomics">
        <title>Comparative genomics reveals diversity among xanthomonads infecting tomato and pepper.</title>
        <authorList>
            <person name="Potnis N."/>
            <person name="Krasileva K."/>
            <person name="Chow V."/>
            <person name="Almeida N.F."/>
            <person name="Patil P.B."/>
            <person name="Ryan R.P."/>
            <person name="Sharlach M."/>
            <person name="Behlau F."/>
            <person name="Dow J.M."/>
            <person name="Momol M.T."/>
            <person name="White F.F."/>
            <person name="Preston J.F."/>
            <person name="Vinatzer B.A."/>
            <person name="Koebnik R."/>
            <person name="Setubal J.C."/>
            <person name="Norman D.J."/>
            <person name="Staskawicz B.J."/>
            <person name="Jones J.B."/>
        </authorList>
    </citation>
    <scope>NUCLEOTIDE SEQUENCE [LARGE SCALE GENOMIC DNA]</scope>
    <source>
        <strain evidence="1 2">ATCC 35937</strain>
    </source>
</reference>